<evidence type="ECO:0000256" key="3">
    <source>
        <dbReference type="PROSITE-ProRule" id="PRU00023"/>
    </source>
</evidence>
<keyword evidence="1" id="KW-0677">Repeat</keyword>
<dbReference type="HOGENOM" id="CLU_804188_0_0_1"/>
<dbReference type="Gene3D" id="1.25.40.20">
    <property type="entry name" value="Ankyrin repeat-containing domain"/>
    <property type="match status" value="2"/>
</dbReference>
<dbReference type="VEuPathDB" id="FungiDB:A1O9_07869"/>
<comment type="caution">
    <text evidence="4">The sequence shown here is derived from an EMBL/GenBank/DDBJ whole genome shotgun (WGS) entry which is preliminary data.</text>
</comment>
<dbReference type="SUPFAM" id="SSF48403">
    <property type="entry name" value="Ankyrin repeat"/>
    <property type="match status" value="1"/>
</dbReference>
<protein>
    <submittedName>
        <fullName evidence="4">Uncharacterized protein</fullName>
    </submittedName>
</protein>
<evidence type="ECO:0000256" key="2">
    <source>
        <dbReference type="ARBA" id="ARBA00023043"/>
    </source>
</evidence>
<dbReference type="Pfam" id="PF12796">
    <property type="entry name" value="Ank_2"/>
    <property type="match status" value="2"/>
</dbReference>
<feature type="repeat" description="ANK" evidence="3">
    <location>
        <begin position="205"/>
        <end position="238"/>
    </location>
</feature>
<dbReference type="PROSITE" id="PS50297">
    <property type="entry name" value="ANK_REP_REGION"/>
    <property type="match status" value="3"/>
</dbReference>
<evidence type="ECO:0000313" key="4">
    <source>
        <dbReference type="EMBL" id="KEF56288.1"/>
    </source>
</evidence>
<dbReference type="InterPro" id="IPR036770">
    <property type="entry name" value="Ankyrin_rpt-contain_sf"/>
</dbReference>
<feature type="repeat" description="ANK" evidence="3">
    <location>
        <begin position="69"/>
        <end position="102"/>
    </location>
</feature>
<proteinExistence type="predicted"/>
<accession>A0A072PAL1</accession>
<dbReference type="STRING" id="1182545.A0A072PAL1"/>
<dbReference type="EMBL" id="AMGV01000006">
    <property type="protein sequence ID" value="KEF56288.1"/>
    <property type="molecule type" value="Genomic_DNA"/>
</dbReference>
<dbReference type="InterPro" id="IPR002110">
    <property type="entry name" value="Ankyrin_rpt"/>
</dbReference>
<reference evidence="4 5" key="1">
    <citation type="submission" date="2013-03" db="EMBL/GenBank/DDBJ databases">
        <title>The Genome Sequence of Exophiala aquamarina CBS 119918.</title>
        <authorList>
            <consortium name="The Broad Institute Genomics Platform"/>
            <person name="Cuomo C."/>
            <person name="de Hoog S."/>
            <person name="Gorbushina A."/>
            <person name="Walker B."/>
            <person name="Young S.K."/>
            <person name="Zeng Q."/>
            <person name="Gargeya S."/>
            <person name="Fitzgerald M."/>
            <person name="Haas B."/>
            <person name="Abouelleil A."/>
            <person name="Allen A.W."/>
            <person name="Alvarado L."/>
            <person name="Arachchi H.M."/>
            <person name="Berlin A.M."/>
            <person name="Chapman S.B."/>
            <person name="Gainer-Dewar J."/>
            <person name="Goldberg J."/>
            <person name="Griggs A."/>
            <person name="Gujja S."/>
            <person name="Hansen M."/>
            <person name="Howarth C."/>
            <person name="Imamovic A."/>
            <person name="Ireland A."/>
            <person name="Larimer J."/>
            <person name="McCowan C."/>
            <person name="Murphy C."/>
            <person name="Pearson M."/>
            <person name="Poon T.W."/>
            <person name="Priest M."/>
            <person name="Roberts A."/>
            <person name="Saif S."/>
            <person name="Shea T."/>
            <person name="Sisk P."/>
            <person name="Sykes S."/>
            <person name="Wortman J."/>
            <person name="Nusbaum C."/>
            <person name="Birren B."/>
        </authorList>
    </citation>
    <scope>NUCLEOTIDE SEQUENCE [LARGE SCALE GENOMIC DNA]</scope>
    <source>
        <strain evidence="4 5">CBS 119918</strain>
    </source>
</reference>
<evidence type="ECO:0000256" key="1">
    <source>
        <dbReference type="ARBA" id="ARBA00022737"/>
    </source>
</evidence>
<keyword evidence="5" id="KW-1185">Reference proteome</keyword>
<keyword evidence="2 3" id="KW-0040">ANK repeat</keyword>
<evidence type="ECO:0000313" key="5">
    <source>
        <dbReference type="Proteomes" id="UP000027920"/>
    </source>
</evidence>
<dbReference type="SMART" id="SM00248">
    <property type="entry name" value="ANK"/>
    <property type="match status" value="5"/>
</dbReference>
<dbReference type="Proteomes" id="UP000027920">
    <property type="component" value="Unassembled WGS sequence"/>
</dbReference>
<sequence>MRGDAPAPQAVRSRDLQQLQEILDGKECSLFSVTSRGDSLLHLAVSTNNNDMVTFLLQQEADINLGNDKGNTPLHVATANSISTEIVQTLLNAGANLDACNLCRRSPLHAFFNETTKSIHISAQFLDMNSVDDRNMTILHYVVWPNISTVDGREARHLKQNRQILLRDYLCRGMLHLAAQRGNLGIVQEFCSSHFAETPSQPDLLGRTPMHYAVESGRAAQVINLLLKQGLAPEVRDLQRRTPPHQAALHNNVVAIEALLSTAGNRDAVLEDLDHRAPFAVAQMAQSSDAARVLASKRCGPRSSRVERTRVRHVTLARILIWKCLSFAWKHKLVVALVVILLRAK</sequence>
<name>A0A072PAL1_9EURO</name>
<dbReference type="RefSeq" id="XP_013258878.1">
    <property type="nucleotide sequence ID" value="XM_013403424.1"/>
</dbReference>
<gene>
    <name evidence="4" type="ORF">A1O9_07869</name>
</gene>
<dbReference type="GeneID" id="25282782"/>
<feature type="repeat" description="ANK" evidence="3">
    <location>
        <begin position="36"/>
        <end position="68"/>
    </location>
</feature>
<dbReference type="OrthoDB" id="366390at2759"/>
<dbReference type="AlphaFoldDB" id="A0A072PAL1"/>
<dbReference type="PANTHER" id="PTHR24198">
    <property type="entry name" value="ANKYRIN REPEAT AND PROTEIN KINASE DOMAIN-CONTAINING PROTEIN"/>
    <property type="match status" value="1"/>
</dbReference>
<dbReference type="PANTHER" id="PTHR24198:SF165">
    <property type="entry name" value="ANKYRIN REPEAT-CONTAINING PROTEIN-RELATED"/>
    <property type="match status" value="1"/>
</dbReference>
<organism evidence="4 5">
    <name type="scientific">Exophiala aquamarina CBS 119918</name>
    <dbReference type="NCBI Taxonomy" id="1182545"/>
    <lineage>
        <taxon>Eukaryota</taxon>
        <taxon>Fungi</taxon>
        <taxon>Dikarya</taxon>
        <taxon>Ascomycota</taxon>
        <taxon>Pezizomycotina</taxon>
        <taxon>Eurotiomycetes</taxon>
        <taxon>Chaetothyriomycetidae</taxon>
        <taxon>Chaetothyriales</taxon>
        <taxon>Herpotrichiellaceae</taxon>
        <taxon>Exophiala</taxon>
    </lineage>
</organism>
<dbReference type="PROSITE" id="PS50088">
    <property type="entry name" value="ANK_REPEAT"/>
    <property type="match status" value="3"/>
</dbReference>